<feature type="domain" description="Phytase-like" evidence="2">
    <location>
        <begin position="491"/>
        <end position="809"/>
    </location>
</feature>
<dbReference type="Proteomes" id="UP000526501">
    <property type="component" value="Unassembled WGS sequence"/>
</dbReference>
<dbReference type="InterPro" id="IPR027372">
    <property type="entry name" value="Phytase-like_dom"/>
</dbReference>
<dbReference type="InterPro" id="IPR011044">
    <property type="entry name" value="Quino_amine_DH_bsu"/>
</dbReference>
<dbReference type="Gene3D" id="2.130.10.10">
    <property type="entry name" value="YVTN repeat-like/Quinoprotein amine dehydrogenase"/>
    <property type="match status" value="1"/>
</dbReference>
<dbReference type="PANTHER" id="PTHR46928">
    <property type="entry name" value="MESENCHYME-SPECIFIC CELL SURFACE GLYCOPROTEIN"/>
    <property type="match status" value="1"/>
</dbReference>
<dbReference type="InterPro" id="IPR015943">
    <property type="entry name" value="WD40/YVTN_repeat-like_dom_sf"/>
</dbReference>
<dbReference type="Pfam" id="PF13449">
    <property type="entry name" value="Phytase-like"/>
    <property type="match status" value="1"/>
</dbReference>
<dbReference type="EMBL" id="JACHVC010000001">
    <property type="protein sequence ID" value="MBC2604457.1"/>
    <property type="molecule type" value="Genomic_DNA"/>
</dbReference>
<feature type="region of interest" description="Disordered" evidence="1">
    <location>
        <begin position="42"/>
        <end position="72"/>
    </location>
</feature>
<dbReference type="SUPFAM" id="SSF50969">
    <property type="entry name" value="YVTN repeat-like/Quinoprotein amine dehydrogenase"/>
    <property type="match status" value="1"/>
</dbReference>
<dbReference type="AlphaFoldDB" id="A0A7X1B2T5"/>
<organism evidence="3 4">
    <name type="scientific">Pelagicoccus albus</name>
    <dbReference type="NCBI Taxonomy" id="415222"/>
    <lineage>
        <taxon>Bacteria</taxon>
        <taxon>Pseudomonadati</taxon>
        <taxon>Verrucomicrobiota</taxon>
        <taxon>Opitutia</taxon>
        <taxon>Puniceicoccales</taxon>
        <taxon>Pelagicoccaceae</taxon>
        <taxon>Pelagicoccus</taxon>
    </lineage>
</organism>
<name>A0A7X1B2T5_9BACT</name>
<dbReference type="SUPFAM" id="SSF63825">
    <property type="entry name" value="YWTD domain"/>
    <property type="match status" value="1"/>
</dbReference>
<evidence type="ECO:0000259" key="2">
    <source>
        <dbReference type="Pfam" id="PF13449"/>
    </source>
</evidence>
<gene>
    <name evidence="3" type="ORF">H5P27_00135</name>
</gene>
<proteinExistence type="predicted"/>
<sequence length="829" mass="88894">MSLLNMSRSSRTASSSAAKGLSLLFGLAFLLALLLLPLLNPEPNPGTPPTDGGPGGKPGKPGKPGPDKPASTETYFHRIATFPVFLNSSIEEDTVSEIIAATKDGKTLVYTDAELEALGFVDITDPYEPMPLGTVDLGGEPTSVKVHKNYALACVNTSEDFVNTSGKLVVIDIDSQVEIASFELGGQPDAIAISPDGRFAAVAIENERDEDLGDGTPPQAPAGFLAIVDLTGNPTMWEVRPVDLTGICDLFPEDPEPEFVDINKHNQVVITLQENNHLIIVDLPSGAVLNDFSAGTVDLTLVDTNENDLIELKDNLYDVPREADAVAWIDEDRFVTADEGDLDGGSRGFTIYHKDGSVLFSSGYADDHITAMVGHYPEGRSENKGNEPEGVTVAKYGKDQLIFIGSERSSVVSVYKLPKGSDEPEFLQVLAGGMGPEGLLAIPGRDLFVTASEEDSRGDKFRAAVTLYKYDADEPDYPTIASEDRADGTPIPWAALSALAADPSDASQAWTVYDSFYKKSRIFSVDTSGFPALIDEEIVLVDSYNAFATAIENAILAATTPGNPYYDAINAWGLEYFEMSEDSLINEDGTINVDPEGLARRADGGFWLASEGAGTVGDSGRPIESLDWLYKVAEDGSIEEVVSMPLATNAKQVRFGFEGVTSVGSGSSEVLYVAIQRKWAGDPHPRIGRYDTATGEWTFAFYPLDTPTSPAGGWVGLSEIVAINDSNFVVVERDNQGNLDATIKKIYQFSIDGVNFKPEDMSDSFETLAKLEVVDLLPHLESANGYVIEKVEGLAVLADGEAVIVTDNDGVDDSSGETQFIKIGPLPLN</sequence>
<reference evidence="3 4" key="1">
    <citation type="submission" date="2020-07" db="EMBL/GenBank/DDBJ databases">
        <authorList>
            <person name="Feng X."/>
        </authorList>
    </citation>
    <scope>NUCLEOTIDE SEQUENCE [LARGE SCALE GENOMIC DNA]</scope>
    <source>
        <strain evidence="3 4">JCM23202</strain>
    </source>
</reference>
<evidence type="ECO:0000313" key="3">
    <source>
        <dbReference type="EMBL" id="MBC2604457.1"/>
    </source>
</evidence>
<dbReference type="RefSeq" id="WP_185658354.1">
    <property type="nucleotide sequence ID" value="NZ_CAWPOO010000001.1"/>
</dbReference>
<keyword evidence="4" id="KW-1185">Reference proteome</keyword>
<dbReference type="InterPro" id="IPR052956">
    <property type="entry name" value="Mesenchyme-surface_protein"/>
</dbReference>
<dbReference type="PANTHER" id="PTHR46928:SF1">
    <property type="entry name" value="MESENCHYME-SPECIFIC CELL SURFACE GLYCOPROTEIN"/>
    <property type="match status" value="1"/>
</dbReference>
<accession>A0A7X1B2T5</accession>
<protein>
    <submittedName>
        <fullName evidence="3">Esterase-like activity of phytase family protein</fullName>
    </submittedName>
</protein>
<evidence type="ECO:0000313" key="4">
    <source>
        <dbReference type="Proteomes" id="UP000526501"/>
    </source>
</evidence>
<comment type="caution">
    <text evidence="3">The sequence shown here is derived from an EMBL/GenBank/DDBJ whole genome shotgun (WGS) entry which is preliminary data.</text>
</comment>
<evidence type="ECO:0000256" key="1">
    <source>
        <dbReference type="SAM" id="MobiDB-lite"/>
    </source>
</evidence>